<dbReference type="InterPro" id="IPR008334">
    <property type="entry name" value="5'-Nucleotdase_C"/>
</dbReference>
<feature type="compositionally biased region" description="Polar residues" evidence="3">
    <location>
        <begin position="518"/>
        <end position="533"/>
    </location>
</feature>
<evidence type="ECO:0000259" key="5">
    <source>
        <dbReference type="Pfam" id="PF02872"/>
    </source>
</evidence>
<evidence type="ECO:0000256" key="1">
    <source>
        <dbReference type="ARBA" id="ARBA00006654"/>
    </source>
</evidence>
<dbReference type="AlphaFoldDB" id="A0A9W8KYS7"/>
<dbReference type="EMBL" id="JANBTW010000025">
    <property type="protein sequence ID" value="KAJ2678010.1"/>
    <property type="molecule type" value="Genomic_DNA"/>
</dbReference>
<dbReference type="InterPro" id="IPR004843">
    <property type="entry name" value="Calcineurin-like_PHP"/>
</dbReference>
<evidence type="ECO:0000256" key="3">
    <source>
        <dbReference type="SAM" id="MobiDB-lite"/>
    </source>
</evidence>
<dbReference type="GO" id="GO:0009166">
    <property type="term" value="P:nucleotide catabolic process"/>
    <property type="evidence" value="ECO:0007669"/>
    <property type="project" value="InterPro"/>
</dbReference>
<keyword evidence="2" id="KW-0732">Signal</keyword>
<reference evidence="6" key="1">
    <citation type="submission" date="2022-07" db="EMBL/GenBank/DDBJ databases">
        <title>Phylogenomic reconstructions and comparative analyses of Kickxellomycotina fungi.</title>
        <authorList>
            <person name="Reynolds N.K."/>
            <person name="Stajich J.E."/>
            <person name="Barry K."/>
            <person name="Grigoriev I.V."/>
            <person name="Crous P."/>
            <person name="Smith M.E."/>
        </authorList>
    </citation>
    <scope>NUCLEOTIDE SEQUENCE</scope>
    <source>
        <strain evidence="6">NRRL 3115</strain>
    </source>
</reference>
<evidence type="ECO:0000256" key="2">
    <source>
        <dbReference type="ARBA" id="ARBA00022729"/>
    </source>
</evidence>
<protein>
    <recommendedName>
        <fullName evidence="8">5'-nucleotidase</fullName>
    </recommendedName>
</protein>
<dbReference type="InterPro" id="IPR006179">
    <property type="entry name" value="5_nucleotidase/apyrase"/>
</dbReference>
<dbReference type="Gene3D" id="3.90.780.10">
    <property type="entry name" value="5'-Nucleotidase, C-terminal domain"/>
    <property type="match status" value="1"/>
</dbReference>
<dbReference type="PRINTS" id="PR01607">
    <property type="entry name" value="APYRASEFAMLY"/>
</dbReference>
<evidence type="ECO:0000259" key="4">
    <source>
        <dbReference type="Pfam" id="PF00149"/>
    </source>
</evidence>
<name>A0A9W8KYS7_9FUNG</name>
<feature type="compositionally biased region" description="Acidic residues" evidence="3">
    <location>
        <begin position="534"/>
        <end position="551"/>
    </location>
</feature>
<evidence type="ECO:0000313" key="6">
    <source>
        <dbReference type="EMBL" id="KAJ2678010.1"/>
    </source>
</evidence>
<dbReference type="Gene3D" id="3.60.21.10">
    <property type="match status" value="1"/>
</dbReference>
<dbReference type="InterPro" id="IPR029052">
    <property type="entry name" value="Metallo-depent_PP-like"/>
</dbReference>
<dbReference type="Proteomes" id="UP001151518">
    <property type="component" value="Unassembled WGS sequence"/>
</dbReference>
<dbReference type="GO" id="GO:0016787">
    <property type="term" value="F:hydrolase activity"/>
    <property type="evidence" value="ECO:0007669"/>
    <property type="project" value="InterPro"/>
</dbReference>
<accession>A0A9W8KYS7</accession>
<gene>
    <name evidence="6" type="ORF">GGI25_002653</name>
</gene>
<dbReference type="InterPro" id="IPR036907">
    <property type="entry name" value="5'-Nucleotdase_C_sf"/>
</dbReference>
<comment type="similarity">
    <text evidence="1">Belongs to the 5'-nucleotidase family.</text>
</comment>
<dbReference type="PANTHER" id="PTHR11575:SF48">
    <property type="entry name" value="5'-NUCLEOTIDASE"/>
    <property type="match status" value="1"/>
</dbReference>
<sequence length="843" mass="93344">MPDSKETLLRILHFNDVYHVAPGSSEPVGGAARFGSLLHKLQLEENAAPTLTLFSGDAYFPSLESSISRGEHMLPILNKLNVDASTFGNHEFDQGIDQLESLIKRNNFPWVITNLTDKETGGPAARYNSASYLIREIGSLRVGIIGIVEKEWLDTLPCLPLTFKYHDFVDSAKDMATKLKNKGDKDMSCDLVICLSHMRLPSDIKLADECADVVDLILSGHDHFYYLGSGISEFSDPNLASLPNKYSGHDDDEMTIKSWEKEKAELSAGSIGRRLIKSGTDFRDLSEIVLQLDGNSDKQRISRISVTRHRVTSNLPENEEIKEMVDAIEAHLSKAMDKVIGFTNTPWDARSTVCRTQESNIGSFSGDLMRLCYAGSVGVEIGLLCGGAIRSDKVYEKGQVKMRDIMEIFPFEDPVVVVKLTGDQIRRALENGISKWPAQEGRFPQVSGIRFEFDPKREPGNRVTSIVLTASAKAAAKHAKSQSPDISRESSTQFNSRKRAKSVSSVMHKVAVHKSIAASGQHSTQAPTIPNDESLSETESDIDTESDYGGEEDELLDMDTEYLVATRNYMYQGHDGYDVLNEGKLIVDEENGITFADLYRRFFRGLAVCNALSFKKHGYAQNCSSIRHELLKTDSDDIATTVSIVAGLNVDKIQAASKSTEAAIDEPKQPRWKQLIVKHADDLKVLAQQQKRESIPKDKTAIFEEESSQTLASRIASIVEQYHDGLVNKAQLLTHRRSHVLRALLSSAKRLSEDQEPLRVARTALFGHEDNSNVPMPENSASASARKDINSTVPRNDDANGLFPGMPINRKDTRSYASEGLIAQWAVVSPKTDGRIKNVSSHS</sequence>
<comment type="caution">
    <text evidence="6">The sequence shown here is derived from an EMBL/GenBank/DDBJ whole genome shotgun (WGS) entry which is preliminary data.</text>
</comment>
<feature type="region of interest" description="Disordered" evidence="3">
    <location>
        <begin position="477"/>
        <end position="503"/>
    </location>
</feature>
<dbReference type="PANTHER" id="PTHR11575">
    <property type="entry name" value="5'-NUCLEOTIDASE-RELATED"/>
    <property type="match status" value="1"/>
</dbReference>
<dbReference type="Pfam" id="PF02872">
    <property type="entry name" value="5_nucleotid_C"/>
    <property type="match status" value="1"/>
</dbReference>
<dbReference type="Pfam" id="PF00149">
    <property type="entry name" value="Metallophos"/>
    <property type="match status" value="1"/>
</dbReference>
<dbReference type="SUPFAM" id="SSF55816">
    <property type="entry name" value="5'-nucleotidase (syn. UDP-sugar hydrolase), C-terminal domain"/>
    <property type="match status" value="2"/>
</dbReference>
<dbReference type="SUPFAM" id="SSF56300">
    <property type="entry name" value="Metallo-dependent phosphatases"/>
    <property type="match status" value="1"/>
</dbReference>
<organism evidence="6 7">
    <name type="scientific">Coemansia spiralis</name>
    <dbReference type="NCBI Taxonomy" id="417178"/>
    <lineage>
        <taxon>Eukaryota</taxon>
        <taxon>Fungi</taxon>
        <taxon>Fungi incertae sedis</taxon>
        <taxon>Zoopagomycota</taxon>
        <taxon>Kickxellomycotina</taxon>
        <taxon>Kickxellomycetes</taxon>
        <taxon>Kickxellales</taxon>
        <taxon>Kickxellaceae</taxon>
        <taxon>Coemansia</taxon>
    </lineage>
</organism>
<feature type="domain" description="5'-Nucleotidase C-terminal" evidence="5">
    <location>
        <begin position="339"/>
        <end position="470"/>
    </location>
</feature>
<evidence type="ECO:0000313" key="7">
    <source>
        <dbReference type="Proteomes" id="UP001151518"/>
    </source>
</evidence>
<proteinExistence type="inferred from homology"/>
<dbReference type="OrthoDB" id="10252235at2759"/>
<evidence type="ECO:0008006" key="8">
    <source>
        <dbReference type="Google" id="ProtNLM"/>
    </source>
</evidence>
<feature type="region of interest" description="Disordered" evidence="3">
    <location>
        <begin position="516"/>
        <end position="551"/>
    </location>
</feature>
<feature type="region of interest" description="Disordered" evidence="3">
    <location>
        <begin position="769"/>
        <end position="808"/>
    </location>
</feature>
<feature type="domain" description="Calcineurin-like phosphoesterase" evidence="4">
    <location>
        <begin position="9"/>
        <end position="224"/>
    </location>
</feature>